<keyword evidence="2" id="KW-1185">Reference proteome</keyword>
<proteinExistence type="predicted"/>
<dbReference type="EMBL" id="JAQQDH010000022">
    <property type="protein sequence ID" value="MFM0448481.1"/>
    <property type="molecule type" value="Genomic_DNA"/>
</dbReference>
<accession>A0ABW9CBP6</accession>
<gene>
    <name evidence="1" type="ORF">PQR00_33345</name>
</gene>
<dbReference type="Proteomes" id="UP001629288">
    <property type="component" value="Unassembled WGS sequence"/>
</dbReference>
<evidence type="ECO:0000313" key="1">
    <source>
        <dbReference type="EMBL" id="MFM0448481.1"/>
    </source>
</evidence>
<evidence type="ECO:0000313" key="2">
    <source>
        <dbReference type="Proteomes" id="UP001629288"/>
    </source>
</evidence>
<reference evidence="1 2" key="1">
    <citation type="journal article" date="2024" name="Chem. Sci.">
        <title>Discovery of megapolipeptins by genome mining of a Burkholderiales bacteria collection.</title>
        <authorList>
            <person name="Paulo B.S."/>
            <person name="Recchia M.J.J."/>
            <person name="Lee S."/>
            <person name="Fergusson C.H."/>
            <person name="Romanowski S.B."/>
            <person name="Hernandez A."/>
            <person name="Krull N."/>
            <person name="Liu D.Y."/>
            <person name="Cavanagh H."/>
            <person name="Bos A."/>
            <person name="Gray C.A."/>
            <person name="Murphy B.T."/>
            <person name="Linington R.G."/>
            <person name="Eustaquio A.S."/>
        </authorList>
    </citation>
    <scope>NUCLEOTIDE SEQUENCE [LARGE SCALE GENOMIC DNA]</scope>
    <source>
        <strain evidence="1 2">RL17-379-BIB-C</strain>
    </source>
</reference>
<comment type="caution">
    <text evidence="1">The sequence shown here is derived from an EMBL/GenBank/DDBJ whole genome shotgun (WGS) entry which is preliminary data.</text>
</comment>
<protein>
    <submittedName>
        <fullName evidence="1">Uncharacterized protein</fullName>
    </submittedName>
</protein>
<name>A0ABW9CBP6_9BURK</name>
<sequence length="63" mass="6804">MKGRIAGASEHRHPGRSAGLPVMAAVADTPLRPLPANDEQTTNERRTNDEVALRGFYENCCPG</sequence>
<organism evidence="1 2">
    <name type="scientific">Paraburkholderia strydomiana</name>
    <dbReference type="NCBI Taxonomy" id="1245417"/>
    <lineage>
        <taxon>Bacteria</taxon>
        <taxon>Pseudomonadati</taxon>
        <taxon>Pseudomonadota</taxon>
        <taxon>Betaproteobacteria</taxon>
        <taxon>Burkholderiales</taxon>
        <taxon>Burkholderiaceae</taxon>
        <taxon>Paraburkholderia</taxon>
    </lineage>
</organism>
<dbReference type="RefSeq" id="WP_143266813.1">
    <property type="nucleotide sequence ID" value="NZ_JAQQDH010000022.1"/>
</dbReference>